<dbReference type="Proteomes" id="UP001428817">
    <property type="component" value="Unassembled WGS sequence"/>
</dbReference>
<reference evidence="3" key="1">
    <citation type="journal article" date="2019" name="Int. J. Syst. Evol. Microbiol.">
        <title>The Global Catalogue of Microorganisms (GCM) 10K type strain sequencing project: providing services to taxonomists for standard genome sequencing and annotation.</title>
        <authorList>
            <consortium name="The Broad Institute Genomics Platform"/>
            <consortium name="The Broad Institute Genome Sequencing Center for Infectious Disease"/>
            <person name="Wu L."/>
            <person name="Ma J."/>
        </authorList>
    </citation>
    <scope>NUCLEOTIDE SEQUENCE [LARGE SCALE GENOMIC DNA]</scope>
    <source>
        <strain evidence="3">JCM 18303</strain>
    </source>
</reference>
<comment type="caution">
    <text evidence="2">The sequence shown here is derived from an EMBL/GenBank/DDBJ whole genome shotgun (WGS) entry which is preliminary data.</text>
</comment>
<dbReference type="PANTHER" id="PTHR42924:SF3">
    <property type="entry name" value="POLYMERASE_HISTIDINOL PHOSPHATASE N-TERMINAL DOMAIN-CONTAINING PROTEIN"/>
    <property type="match status" value="1"/>
</dbReference>
<evidence type="ECO:0000313" key="3">
    <source>
        <dbReference type="Proteomes" id="UP001428817"/>
    </source>
</evidence>
<evidence type="ECO:0000259" key="1">
    <source>
        <dbReference type="SMART" id="SM00481"/>
    </source>
</evidence>
<dbReference type="Pfam" id="PF02811">
    <property type="entry name" value="PHP"/>
    <property type="match status" value="1"/>
</dbReference>
<dbReference type="EMBL" id="BAABJP010000015">
    <property type="protein sequence ID" value="GAA5158824.1"/>
    <property type="molecule type" value="Genomic_DNA"/>
</dbReference>
<dbReference type="Gene3D" id="1.10.150.650">
    <property type="match status" value="1"/>
</dbReference>
<dbReference type="Gene3D" id="3.20.20.140">
    <property type="entry name" value="Metal-dependent hydrolases"/>
    <property type="match status" value="1"/>
</dbReference>
<evidence type="ECO:0000313" key="2">
    <source>
        <dbReference type="EMBL" id="GAA5158824.1"/>
    </source>
</evidence>
<dbReference type="PANTHER" id="PTHR42924">
    <property type="entry name" value="EXONUCLEASE"/>
    <property type="match status" value="1"/>
</dbReference>
<dbReference type="SMART" id="SM00481">
    <property type="entry name" value="POLIIIAc"/>
    <property type="match status" value="1"/>
</dbReference>
<keyword evidence="3" id="KW-1185">Reference proteome</keyword>
<dbReference type="InterPro" id="IPR004013">
    <property type="entry name" value="PHP_dom"/>
</dbReference>
<dbReference type="InterPro" id="IPR052018">
    <property type="entry name" value="PHP_domain"/>
</dbReference>
<dbReference type="CDD" id="cd07438">
    <property type="entry name" value="PHP_HisPPase_AMP"/>
    <property type="match status" value="1"/>
</dbReference>
<dbReference type="InterPro" id="IPR003141">
    <property type="entry name" value="Pol/His_phosphatase_N"/>
</dbReference>
<protein>
    <submittedName>
        <fullName evidence="2">PHP domain-containing protein</fullName>
    </submittedName>
</protein>
<gene>
    <name evidence="2" type="ORF">GCM10023321_39090</name>
</gene>
<name>A0ABP9Q9F1_9PSEU</name>
<feature type="domain" description="Polymerase/histidinol phosphatase N-terminal" evidence="1">
    <location>
        <begin position="2"/>
        <end position="66"/>
    </location>
</feature>
<accession>A0ABP9Q9F1</accession>
<proteinExistence type="predicted"/>
<dbReference type="RefSeq" id="WP_185059025.1">
    <property type="nucleotide sequence ID" value="NZ_BAABJP010000015.1"/>
</dbReference>
<dbReference type="SUPFAM" id="SSF89550">
    <property type="entry name" value="PHP domain-like"/>
    <property type="match status" value="1"/>
</dbReference>
<sequence>MIDLHTHSSASDGTDEPADLVRIAARAGLRVVALTDHDTTAGWAEAVAACPEGLRLVRGAELSCVCPDGRGGRIPVHLLAYLFDPEHPSVLAEQRRLRVERRARLTDMAHRMAEDGVPLDPDALLAALPLDLPVGRPHLARALVGLGLVNSVDEAFTSLLNTRGRYYRPRRDTPVEQALEMIADAGGVCVFAHPLARRRGRVVELSVLAELAGRGLAGIEVDHPDHAPEDRAALRSLAGSLGLVITGSSDYHGTNKTTPIGAERTDAEMFERLVAKASGCEVVGGAL</sequence>
<organism evidence="2 3">
    <name type="scientific">Pseudonocardia eucalypti</name>
    <dbReference type="NCBI Taxonomy" id="648755"/>
    <lineage>
        <taxon>Bacteria</taxon>
        <taxon>Bacillati</taxon>
        <taxon>Actinomycetota</taxon>
        <taxon>Actinomycetes</taxon>
        <taxon>Pseudonocardiales</taxon>
        <taxon>Pseudonocardiaceae</taxon>
        <taxon>Pseudonocardia</taxon>
    </lineage>
</organism>
<dbReference type="InterPro" id="IPR016195">
    <property type="entry name" value="Pol/histidinol_Pase-like"/>
</dbReference>